<evidence type="ECO:0008006" key="4">
    <source>
        <dbReference type="Google" id="ProtNLM"/>
    </source>
</evidence>
<evidence type="ECO:0000256" key="1">
    <source>
        <dbReference type="SAM" id="MobiDB-lite"/>
    </source>
</evidence>
<dbReference type="Proteomes" id="UP000648535">
    <property type="component" value="Unassembled WGS sequence"/>
</dbReference>
<name>A0A8H9G784_9MICO</name>
<evidence type="ECO:0000313" key="2">
    <source>
        <dbReference type="EMBL" id="GGK95109.1"/>
    </source>
</evidence>
<sequence length="243" mass="24849">MLVDDPPERGAHGGDQGEHTMTMSRTTTIGAVLVVGALALTGCSTADTGPRDATAASRTAAPEPTPTPTPTAEADASDGVGGTAAGAQPEDLTFEDGAQLSPTRLPAFGVSVSSLQNWELTRSDPSAGSTEYTRSDGAVATVTQQRVTGLDPTMDDRAATEQLFRAAGAPVEGLEEQLLPTAGGGTAQFLSIAGQADGEWTATVARAFARPGVALTVEIVVPSRDVLRDDLHEILVNAQVVIT</sequence>
<comment type="caution">
    <text evidence="2">The sequence shown here is derived from an EMBL/GenBank/DDBJ whole genome shotgun (WGS) entry which is preliminary data.</text>
</comment>
<gene>
    <name evidence="2" type="ORF">GCM10009769_11490</name>
</gene>
<dbReference type="AlphaFoldDB" id="A0A8H9G784"/>
<feature type="region of interest" description="Disordered" evidence="1">
    <location>
        <begin position="1"/>
        <end position="22"/>
    </location>
</feature>
<protein>
    <recommendedName>
        <fullName evidence="4">Lipoprotein LpqN</fullName>
    </recommendedName>
</protein>
<feature type="region of interest" description="Disordered" evidence="1">
    <location>
        <begin position="45"/>
        <end position="89"/>
    </location>
</feature>
<organism evidence="2 3">
    <name type="scientific">Curtobacterium luteum</name>
    <dbReference type="NCBI Taxonomy" id="33881"/>
    <lineage>
        <taxon>Bacteria</taxon>
        <taxon>Bacillati</taxon>
        <taxon>Actinomycetota</taxon>
        <taxon>Actinomycetes</taxon>
        <taxon>Micrococcales</taxon>
        <taxon>Microbacteriaceae</taxon>
        <taxon>Curtobacterium</taxon>
    </lineage>
</organism>
<feature type="compositionally biased region" description="Basic and acidic residues" evidence="1">
    <location>
        <begin position="1"/>
        <end position="18"/>
    </location>
</feature>
<evidence type="ECO:0000313" key="3">
    <source>
        <dbReference type="Proteomes" id="UP000648535"/>
    </source>
</evidence>
<dbReference type="EMBL" id="BMOI01000003">
    <property type="protein sequence ID" value="GGK95109.1"/>
    <property type="molecule type" value="Genomic_DNA"/>
</dbReference>
<accession>A0A8H9G784</accession>
<reference evidence="2" key="2">
    <citation type="submission" date="2020-09" db="EMBL/GenBank/DDBJ databases">
        <authorList>
            <person name="Sun Q."/>
            <person name="Ohkuma M."/>
        </authorList>
    </citation>
    <scope>NUCLEOTIDE SEQUENCE</scope>
    <source>
        <strain evidence="2">JCM 1480</strain>
    </source>
</reference>
<feature type="compositionally biased region" description="Low complexity" evidence="1">
    <location>
        <begin position="51"/>
        <end position="62"/>
    </location>
</feature>
<proteinExistence type="predicted"/>
<reference evidence="2" key="1">
    <citation type="journal article" date="2014" name="Int. J. Syst. Evol. Microbiol.">
        <title>Complete genome sequence of Corynebacterium casei LMG S-19264T (=DSM 44701T), isolated from a smear-ripened cheese.</title>
        <authorList>
            <consortium name="US DOE Joint Genome Institute (JGI-PGF)"/>
            <person name="Walter F."/>
            <person name="Albersmeier A."/>
            <person name="Kalinowski J."/>
            <person name="Ruckert C."/>
        </authorList>
    </citation>
    <scope>NUCLEOTIDE SEQUENCE</scope>
    <source>
        <strain evidence="2">JCM 1480</strain>
    </source>
</reference>